<organism evidence="1">
    <name type="scientific">Nocardia globerula</name>
    <dbReference type="NCBI Taxonomy" id="1818"/>
    <lineage>
        <taxon>Bacteria</taxon>
        <taxon>Bacillati</taxon>
        <taxon>Actinomycetota</taxon>
        <taxon>Actinomycetes</taxon>
        <taxon>Mycobacteriales</taxon>
        <taxon>Nocardiaceae</taxon>
        <taxon>Nocardia</taxon>
    </lineage>
</organism>
<accession>A0A652YJP9</accession>
<sequence length="80" mass="8801">MERIAGWWDGVELWIAGLPFIPQVVLVLAVVVPLCAGIAIGLDRGLSAVLSSPVFEWLRRTPAAISEKTPEKSFREVEEN</sequence>
<comment type="caution">
    <text evidence="1">The sequence shown here is derived from an EMBL/GenBank/DDBJ whole genome shotgun (WGS) entry which is preliminary data.</text>
</comment>
<proteinExistence type="predicted"/>
<dbReference type="EMBL" id="VNIQ01000008">
    <property type="protein sequence ID" value="TYQ01300.1"/>
    <property type="molecule type" value="Genomic_DNA"/>
</dbReference>
<reference evidence="1" key="1">
    <citation type="submission" date="2019-07" db="EMBL/GenBank/DDBJ databases">
        <title>Genomic Encyclopedia of Type Strains, Phase IV (KMG-IV): sequencing the most valuable type-strain genomes for metagenomic binning, comparative biology and taxonomic classification.</title>
        <authorList>
            <person name="Goeker M."/>
        </authorList>
    </citation>
    <scope>NUCLEOTIDE SEQUENCE</scope>
    <source>
        <strain evidence="1">DSM 44596</strain>
    </source>
</reference>
<name>A0A652YJP9_NOCGL</name>
<protein>
    <submittedName>
        <fullName evidence="1">Uncharacterized protein</fullName>
    </submittedName>
</protein>
<dbReference type="AlphaFoldDB" id="A0A652YJP9"/>
<evidence type="ECO:0000313" key="1">
    <source>
        <dbReference type="EMBL" id="TYQ01300.1"/>
    </source>
</evidence>
<gene>
    <name evidence="1" type="ORF">FNL38_108156</name>
</gene>